<dbReference type="PANTHER" id="PTHR42801:SF23">
    <property type="entry name" value="PEROXIREDOXIN DOT5"/>
    <property type="match status" value="1"/>
</dbReference>
<evidence type="ECO:0000256" key="8">
    <source>
        <dbReference type="ARBA" id="ARBA00038489"/>
    </source>
</evidence>
<feature type="domain" description="Thioredoxin" evidence="11">
    <location>
        <begin position="117"/>
        <end position="265"/>
    </location>
</feature>
<feature type="compositionally biased region" description="Basic and acidic residues" evidence="10">
    <location>
        <begin position="119"/>
        <end position="128"/>
    </location>
</feature>
<evidence type="ECO:0000256" key="3">
    <source>
        <dbReference type="ARBA" id="ARBA00022862"/>
    </source>
</evidence>
<feature type="compositionally biased region" description="Basic and acidic residues" evidence="10">
    <location>
        <begin position="66"/>
        <end position="75"/>
    </location>
</feature>
<gene>
    <name evidence="12" type="ORF">IL334_000994</name>
</gene>
<feature type="region of interest" description="Disordered" evidence="10">
    <location>
        <begin position="1"/>
        <end position="133"/>
    </location>
</feature>
<evidence type="ECO:0000256" key="6">
    <source>
        <dbReference type="ARBA" id="ARBA00023284"/>
    </source>
</evidence>
<dbReference type="InterPro" id="IPR050924">
    <property type="entry name" value="Peroxiredoxin_BCP/PrxQ"/>
</dbReference>
<dbReference type="InterPro" id="IPR036249">
    <property type="entry name" value="Thioredoxin-like_sf"/>
</dbReference>
<comment type="similarity">
    <text evidence="8">Belongs to the peroxiredoxin family. BCP/PrxQ subfamily.</text>
</comment>
<dbReference type="PROSITE" id="PS51352">
    <property type="entry name" value="THIOREDOXIN_2"/>
    <property type="match status" value="1"/>
</dbReference>
<dbReference type="Proteomes" id="UP001329825">
    <property type="component" value="Chromosome 1"/>
</dbReference>
<dbReference type="PANTHER" id="PTHR42801">
    <property type="entry name" value="THIOREDOXIN-DEPENDENT PEROXIDE REDUCTASE"/>
    <property type="match status" value="1"/>
</dbReference>
<evidence type="ECO:0000256" key="2">
    <source>
        <dbReference type="ARBA" id="ARBA00022559"/>
    </source>
</evidence>
<dbReference type="CDD" id="cd03017">
    <property type="entry name" value="PRX_BCP"/>
    <property type="match status" value="1"/>
</dbReference>
<dbReference type="InterPro" id="IPR000866">
    <property type="entry name" value="AhpC/TSA"/>
</dbReference>
<accession>A0ABZ1CQX8</accession>
<proteinExistence type="inferred from homology"/>
<keyword evidence="5" id="KW-1015">Disulfide bond</keyword>
<dbReference type="EC" id="1.11.1.24" evidence="1"/>
<dbReference type="RefSeq" id="XP_062788806.1">
    <property type="nucleotide sequence ID" value="XM_062932755.1"/>
</dbReference>
<evidence type="ECO:0000259" key="11">
    <source>
        <dbReference type="PROSITE" id="PS51352"/>
    </source>
</evidence>
<name>A0ABZ1CQX8_9TREE</name>
<reference evidence="12 13" key="1">
    <citation type="submission" date="2024-01" db="EMBL/GenBank/DDBJ databases">
        <title>Comparative genomics of Cryptococcus and Kwoniella reveals pathogenesis evolution and contrasting modes of karyotype evolution via chromosome fusion or intercentromeric recombination.</title>
        <authorList>
            <person name="Coelho M.A."/>
            <person name="David-Palma M."/>
            <person name="Shea T."/>
            <person name="Bowers K."/>
            <person name="McGinley-Smith S."/>
            <person name="Mohammad A.W."/>
            <person name="Gnirke A."/>
            <person name="Yurkov A.M."/>
            <person name="Nowrousian M."/>
            <person name="Sun S."/>
            <person name="Cuomo C.A."/>
            <person name="Heitman J."/>
        </authorList>
    </citation>
    <scope>NUCLEOTIDE SEQUENCE [LARGE SCALE GENOMIC DNA]</scope>
    <source>
        <strain evidence="12">CBS 11374</strain>
    </source>
</reference>
<dbReference type="InterPro" id="IPR013766">
    <property type="entry name" value="Thioredoxin_domain"/>
</dbReference>
<feature type="compositionally biased region" description="Basic and acidic residues" evidence="10">
    <location>
        <begin position="30"/>
        <end position="47"/>
    </location>
</feature>
<evidence type="ECO:0000313" key="12">
    <source>
        <dbReference type="EMBL" id="WRT64066.1"/>
    </source>
</evidence>
<evidence type="ECO:0000256" key="4">
    <source>
        <dbReference type="ARBA" id="ARBA00023002"/>
    </source>
</evidence>
<keyword evidence="3" id="KW-0049">Antioxidant</keyword>
<feature type="compositionally biased region" description="Basic and acidic residues" evidence="10">
    <location>
        <begin position="84"/>
        <end position="102"/>
    </location>
</feature>
<evidence type="ECO:0000256" key="1">
    <source>
        <dbReference type="ARBA" id="ARBA00013017"/>
    </source>
</evidence>
<dbReference type="Pfam" id="PF00578">
    <property type="entry name" value="AhpC-TSA"/>
    <property type="match status" value="1"/>
</dbReference>
<organism evidence="12 13">
    <name type="scientific">Kwoniella shivajii</name>
    <dbReference type="NCBI Taxonomy" id="564305"/>
    <lineage>
        <taxon>Eukaryota</taxon>
        <taxon>Fungi</taxon>
        <taxon>Dikarya</taxon>
        <taxon>Basidiomycota</taxon>
        <taxon>Agaricomycotina</taxon>
        <taxon>Tremellomycetes</taxon>
        <taxon>Tremellales</taxon>
        <taxon>Cryptococcaceae</taxon>
        <taxon>Kwoniella</taxon>
    </lineage>
</organism>
<evidence type="ECO:0000256" key="10">
    <source>
        <dbReference type="SAM" id="MobiDB-lite"/>
    </source>
</evidence>
<comment type="catalytic activity">
    <reaction evidence="9">
        <text>a hydroperoxide + [thioredoxin]-dithiol = an alcohol + [thioredoxin]-disulfide + H2O</text>
        <dbReference type="Rhea" id="RHEA:62620"/>
        <dbReference type="Rhea" id="RHEA-COMP:10698"/>
        <dbReference type="Rhea" id="RHEA-COMP:10700"/>
        <dbReference type="ChEBI" id="CHEBI:15377"/>
        <dbReference type="ChEBI" id="CHEBI:29950"/>
        <dbReference type="ChEBI" id="CHEBI:30879"/>
        <dbReference type="ChEBI" id="CHEBI:35924"/>
        <dbReference type="ChEBI" id="CHEBI:50058"/>
        <dbReference type="EC" id="1.11.1.24"/>
    </reaction>
</comment>
<keyword evidence="2" id="KW-0575">Peroxidase</keyword>
<dbReference type="SUPFAM" id="SSF52833">
    <property type="entry name" value="Thioredoxin-like"/>
    <property type="match status" value="1"/>
</dbReference>
<dbReference type="Gene3D" id="3.40.30.10">
    <property type="entry name" value="Glutaredoxin"/>
    <property type="match status" value="1"/>
</dbReference>
<evidence type="ECO:0000256" key="7">
    <source>
        <dbReference type="ARBA" id="ARBA00032824"/>
    </source>
</evidence>
<protein>
    <recommendedName>
        <fullName evidence="1">thioredoxin-dependent peroxiredoxin</fullName>
        <ecNumber evidence="1">1.11.1.24</ecNumber>
    </recommendedName>
    <alternativeName>
        <fullName evidence="7">Thioredoxin peroxidase</fullName>
    </alternativeName>
</protein>
<dbReference type="GeneID" id="87953125"/>
<sequence length="265" mass="28712">MAPKSTSEAPVSRRSARIADQPKSTITNGDKAEVASKKETSTKKRSAENGNGDSETKKTKTTSSSGKDKASEPKSKAKATTSASKKEPTKSSEATKKEKEAEAPGDAEPETGPRGTLKSGDKLPKITLKDNQGNDVDVSKLAGEKGVVIFLYPKADTPGCTTQACGYRDNYSKITDYGYNIYGLSKDKPEAQQKWITKKDLTYKILSDPQSQLIKRLGAFVLPNNTKRSHFIFEKGSGKLIDIALGVKPADDPGNVLKFLEERHK</sequence>
<keyword evidence="13" id="KW-1185">Reference proteome</keyword>
<evidence type="ECO:0000256" key="9">
    <source>
        <dbReference type="ARBA" id="ARBA00049091"/>
    </source>
</evidence>
<dbReference type="EMBL" id="CP141881">
    <property type="protein sequence ID" value="WRT64066.1"/>
    <property type="molecule type" value="Genomic_DNA"/>
</dbReference>
<evidence type="ECO:0000313" key="13">
    <source>
        <dbReference type="Proteomes" id="UP001329825"/>
    </source>
</evidence>
<keyword evidence="6" id="KW-0676">Redox-active center</keyword>
<evidence type="ECO:0000256" key="5">
    <source>
        <dbReference type="ARBA" id="ARBA00023157"/>
    </source>
</evidence>
<keyword evidence="4" id="KW-0560">Oxidoreductase</keyword>